<dbReference type="InParanoid" id="Q4N0R0"/>
<feature type="compositionally biased region" description="Basic and acidic residues" evidence="2">
    <location>
        <begin position="12"/>
        <end position="22"/>
    </location>
</feature>
<dbReference type="VEuPathDB" id="PiroplasmaDB:TpMuguga_03g00053"/>
<dbReference type="GO" id="GO:0003677">
    <property type="term" value="F:DNA binding"/>
    <property type="evidence" value="ECO:0007669"/>
    <property type="project" value="InterPro"/>
</dbReference>
<accession>Q4N0R0</accession>
<proteinExistence type="inferred from homology"/>
<dbReference type="GO" id="GO:0005634">
    <property type="term" value="C:nucleus"/>
    <property type="evidence" value="ECO:0007669"/>
    <property type="project" value="TreeGrafter"/>
</dbReference>
<dbReference type="GeneID" id="3500011"/>
<dbReference type="PANTHER" id="PTHR10840:SF0">
    <property type="entry name" value="PROGRAMMED CELL DEATH PROTEIN 5"/>
    <property type="match status" value="1"/>
</dbReference>
<dbReference type="FunCoup" id="Q4N0R0">
    <property type="interactions" value="149"/>
</dbReference>
<dbReference type="PIRSF" id="PIRSF015730">
    <property type="entry name" value="TFAR19"/>
    <property type="match status" value="1"/>
</dbReference>
<dbReference type="OMA" id="QAENQEN"/>
<dbReference type="InterPro" id="IPR036883">
    <property type="entry name" value="PDCD5-like_sf"/>
</dbReference>
<dbReference type="EMBL" id="AAGK01000005">
    <property type="protein sequence ID" value="EAN30789.1"/>
    <property type="molecule type" value="Genomic_DNA"/>
</dbReference>
<dbReference type="eggNOG" id="ENOG502SGER">
    <property type="taxonomic scope" value="Eukaryota"/>
</dbReference>
<dbReference type="STRING" id="5875.Q4N0R0"/>
<dbReference type="KEGG" id="tpv:TP03_0053"/>
<evidence type="ECO:0000256" key="1">
    <source>
        <dbReference type="ARBA" id="ARBA00010490"/>
    </source>
</evidence>
<name>Q4N0R0_THEPA</name>
<dbReference type="PANTHER" id="PTHR10840">
    <property type="entry name" value="PROGRAMMED CELL DEATH PROTEIN 5"/>
    <property type="match status" value="1"/>
</dbReference>
<dbReference type="Proteomes" id="UP000001949">
    <property type="component" value="Unassembled WGS sequence"/>
</dbReference>
<protein>
    <submittedName>
        <fullName evidence="3">Uncharacterized protein</fullName>
    </submittedName>
</protein>
<feature type="region of interest" description="Disordered" evidence="2">
    <location>
        <begin position="1"/>
        <end position="22"/>
    </location>
</feature>
<gene>
    <name evidence="3" type="ordered locus">TP03_0053</name>
</gene>
<dbReference type="AlphaFoldDB" id="Q4N0R0"/>
<evidence type="ECO:0000313" key="3">
    <source>
        <dbReference type="EMBL" id="EAN30789.1"/>
    </source>
</evidence>
<reference evidence="3 4" key="1">
    <citation type="journal article" date="2005" name="Science">
        <title>Genome sequence of Theileria parva, a bovine pathogen that transforms lymphocytes.</title>
        <authorList>
            <person name="Gardner M.J."/>
            <person name="Bishop R."/>
            <person name="Shah T."/>
            <person name="de Villiers E.P."/>
            <person name="Carlton J.M."/>
            <person name="Hall N."/>
            <person name="Ren Q."/>
            <person name="Paulsen I.T."/>
            <person name="Pain A."/>
            <person name="Berriman M."/>
            <person name="Wilson R.J.M."/>
            <person name="Sato S."/>
            <person name="Ralph S.A."/>
            <person name="Mann D.J."/>
            <person name="Xiong Z."/>
            <person name="Shallom S.J."/>
            <person name="Weidman J."/>
            <person name="Jiang L."/>
            <person name="Lynn J."/>
            <person name="Weaver B."/>
            <person name="Shoaibi A."/>
            <person name="Domingo A.R."/>
            <person name="Wasawo D."/>
            <person name="Crabtree J."/>
            <person name="Wortman J.R."/>
            <person name="Haas B."/>
            <person name="Angiuoli S.V."/>
            <person name="Creasy T.H."/>
            <person name="Lu C."/>
            <person name="Suh B."/>
            <person name="Silva J.C."/>
            <person name="Utterback T.R."/>
            <person name="Feldblyum T.V."/>
            <person name="Pertea M."/>
            <person name="Allen J."/>
            <person name="Nierman W.C."/>
            <person name="Taracha E.L.N."/>
            <person name="Salzberg S.L."/>
            <person name="White O.R."/>
            <person name="Fitzhugh H.A."/>
            <person name="Morzaria S."/>
            <person name="Venter J.C."/>
            <person name="Fraser C.M."/>
            <person name="Nene V."/>
        </authorList>
    </citation>
    <scope>NUCLEOTIDE SEQUENCE [LARGE SCALE GENOMIC DNA]</scope>
    <source>
        <strain evidence="3 4">Muguga</strain>
    </source>
</reference>
<dbReference type="Gene3D" id="1.10.8.140">
    <property type="entry name" value="PDCD5-like"/>
    <property type="match status" value="1"/>
</dbReference>
<keyword evidence="4" id="KW-1185">Reference proteome</keyword>
<dbReference type="SUPFAM" id="SSF46950">
    <property type="entry name" value="Double-stranded DNA-binding domain"/>
    <property type="match status" value="1"/>
</dbReference>
<comment type="similarity">
    <text evidence="1">Belongs to the PDCD5 family.</text>
</comment>
<organism evidence="3 4">
    <name type="scientific">Theileria parva</name>
    <name type="common">East coast fever infection agent</name>
    <dbReference type="NCBI Taxonomy" id="5875"/>
    <lineage>
        <taxon>Eukaryota</taxon>
        <taxon>Sar</taxon>
        <taxon>Alveolata</taxon>
        <taxon>Apicomplexa</taxon>
        <taxon>Aconoidasida</taxon>
        <taxon>Piroplasmida</taxon>
        <taxon>Theileriidae</taxon>
        <taxon>Theileria</taxon>
    </lineage>
</organism>
<dbReference type="Pfam" id="PF01984">
    <property type="entry name" value="dsDNA_bind"/>
    <property type="match status" value="1"/>
</dbReference>
<dbReference type="InterPro" id="IPR002836">
    <property type="entry name" value="PDCD5-like"/>
</dbReference>
<dbReference type="RefSeq" id="XP_763072.1">
    <property type="nucleotide sequence ID" value="XM_757979.1"/>
</dbReference>
<evidence type="ECO:0000313" key="4">
    <source>
        <dbReference type="Proteomes" id="UP000001949"/>
    </source>
</evidence>
<evidence type="ECO:0000256" key="2">
    <source>
        <dbReference type="SAM" id="MobiDB-lite"/>
    </source>
</evidence>
<comment type="caution">
    <text evidence="3">The sequence shown here is derived from an EMBL/GenBank/DDBJ whole genome shotgun (WGS) entry which is preliminary data.</text>
</comment>
<sequence length="115" mass="13310">MDQINLEGAELENAKRNPEQEELKRQQLLEARRVGLRSILTVEAQERLNRISSVKPEKATLIENFLLQNAQKYAYGTSKVTDQELKQIIEAITKSQSNTGTIRIQRKRWDSDDEI</sequence>
<dbReference type="GO" id="GO:0005829">
    <property type="term" value="C:cytosol"/>
    <property type="evidence" value="ECO:0007669"/>
    <property type="project" value="TreeGrafter"/>
</dbReference>